<keyword evidence="1" id="KW-0677">Repeat</keyword>
<evidence type="ECO:0000256" key="4">
    <source>
        <dbReference type="SAM" id="SignalP"/>
    </source>
</evidence>
<evidence type="ECO:0000256" key="1">
    <source>
        <dbReference type="ARBA" id="ARBA00022737"/>
    </source>
</evidence>
<name>A0AA39TW24_9PEZI</name>
<feature type="signal peptide" evidence="4">
    <location>
        <begin position="1"/>
        <end position="17"/>
    </location>
</feature>
<keyword evidence="4" id="KW-0732">Signal</keyword>
<dbReference type="PANTHER" id="PTHR24193">
    <property type="entry name" value="ANKYRIN REPEAT PROTEIN"/>
    <property type="match status" value="1"/>
</dbReference>
<dbReference type="InterPro" id="IPR036770">
    <property type="entry name" value="Ankyrin_rpt-contain_sf"/>
</dbReference>
<comment type="caution">
    <text evidence="5">The sequence shown here is derived from an EMBL/GenBank/DDBJ whole genome shotgun (WGS) entry which is preliminary data.</text>
</comment>
<dbReference type="Proteomes" id="UP001174934">
    <property type="component" value="Unassembled WGS sequence"/>
</dbReference>
<dbReference type="PANTHER" id="PTHR24193:SF121">
    <property type="entry name" value="ADA2A-CONTAINING COMPLEX COMPONENT 3, ISOFORM D"/>
    <property type="match status" value="1"/>
</dbReference>
<feature type="repeat" description="ANK" evidence="3">
    <location>
        <begin position="327"/>
        <end position="359"/>
    </location>
</feature>
<dbReference type="Pfam" id="PF00023">
    <property type="entry name" value="Ank"/>
    <property type="match status" value="1"/>
</dbReference>
<evidence type="ECO:0000313" key="6">
    <source>
        <dbReference type="Proteomes" id="UP001174934"/>
    </source>
</evidence>
<evidence type="ECO:0000313" key="5">
    <source>
        <dbReference type="EMBL" id="KAK0609983.1"/>
    </source>
</evidence>
<dbReference type="SUPFAM" id="SSF48403">
    <property type="entry name" value="Ankyrin repeat"/>
    <property type="match status" value="1"/>
</dbReference>
<gene>
    <name evidence="5" type="ORF">B0T17DRAFT_621269</name>
</gene>
<feature type="repeat" description="ANK" evidence="3">
    <location>
        <begin position="360"/>
        <end position="397"/>
    </location>
</feature>
<dbReference type="PROSITE" id="PS50297">
    <property type="entry name" value="ANK_REP_REGION"/>
    <property type="match status" value="2"/>
</dbReference>
<sequence>MEAIALVALIGTCTTLAGQAASAAKRIDTFITRYRKADRSLASLRTKLLLFSESLDQLQQWLDQTSVVSQDLKTIIKLAMDDCEVVLGELQGYVVAKVKPTEREKKVSFATKMTHLWVQSALQQEDQRLNSQLQTVILLISLVKQNNTERQNKKLQEVGARKVIRKAFDDAETIRSSRCQSLNSTVRGTNATTSFVHYTGDPELELEANDELFTSGPCVAHYRALVRGALLPTLATFNSRQVASVERDKAPTDPQIDDLKTVAITRPILKASIHLTTKALMLNYSQRRQLAVHLVEACKTSDLEWAKTLLARGASVNIITEPYFQVMIHTPLTSALSAGCVELTELLLLHGADVEARNKNGQSPLLIATNKVILEYGDISMIALLVRGGADVNSEIATTTTPLILATQNSRLDIVDYLLNQGADPNLSLEKDEPPLLLAMRNKSEVIARRLLRAGADPNYNTGGYPWGSLLRFAIGTLESTHLVRLLIEFGADVNLVHWDTIEHTIDGLVLYSCRPLHVAVVKNTGQFIKVLYVWKA</sequence>
<dbReference type="Gene3D" id="1.25.40.20">
    <property type="entry name" value="Ankyrin repeat-containing domain"/>
    <property type="match status" value="2"/>
</dbReference>
<dbReference type="AlphaFoldDB" id="A0AA39TW24"/>
<protein>
    <submittedName>
        <fullName evidence="5">Ankyrin repeat-containing domain protein</fullName>
    </submittedName>
</protein>
<feature type="repeat" description="ANK" evidence="3">
    <location>
        <begin position="398"/>
        <end position="430"/>
    </location>
</feature>
<evidence type="ECO:0000256" key="2">
    <source>
        <dbReference type="ARBA" id="ARBA00023043"/>
    </source>
</evidence>
<dbReference type="PROSITE" id="PS50088">
    <property type="entry name" value="ANK_REPEAT"/>
    <property type="match status" value="3"/>
</dbReference>
<evidence type="ECO:0000256" key="3">
    <source>
        <dbReference type="PROSITE-ProRule" id="PRU00023"/>
    </source>
</evidence>
<proteinExistence type="predicted"/>
<dbReference type="Pfam" id="PF12796">
    <property type="entry name" value="Ank_2"/>
    <property type="match status" value="1"/>
</dbReference>
<dbReference type="InterPro" id="IPR050663">
    <property type="entry name" value="Ankyrin-SOCS_Box"/>
</dbReference>
<dbReference type="GO" id="GO:0045944">
    <property type="term" value="P:positive regulation of transcription by RNA polymerase II"/>
    <property type="evidence" value="ECO:0007669"/>
    <property type="project" value="TreeGrafter"/>
</dbReference>
<accession>A0AA39TW24</accession>
<dbReference type="GO" id="GO:0000976">
    <property type="term" value="F:transcription cis-regulatory region binding"/>
    <property type="evidence" value="ECO:0007669"/>
    <property type="project" value="TreeGrafter"/>
</dbReference>
<reference evidence="5" key="1">
    <citation type="submission" date="2023-06" db="EMBL/GenBank/DDBJ databases">
        <title>Genome-scale phylogeny and comparative genomics of the fungal order Sordariales.</title>
        <authorList>
            <consortium name="Lawrence Berkeley National Laboratory"/>
            <person name="Hensen N."/>
            <person name="Bonometti L."/>
            <person name="Westerberg I."/>
            <person name="Brannstrom I.O."/>
            <person name="Guillou S."/>
            <person name="Cros-Aarteil S."/>
            <person name="Calhoun S."/>
            <person name="Haridas S."/>
            <person name="Kuo A."/>
            <person name="Mondo S."/>
            <person name="Pangilinan J."/>
            <person name="Riley R."/>
            <person name="LaButti K."/>
            <person name="Andreopoulos B."/>
            <person name="Lipzen A."/>
            <person name="Chen C."/>
            <person name="Yanf M."/>
            <person name="Daum C."/>
            <person name="Ng V."/>
            <person name="Clum A."/>
            <person name="Steindorff A."/>
            <person name="Ohm R."/>
            <person name="Martin F."/>
            <person name="Silar P."/>
            <person name="Natvig D."/>
            <person name="Lalanne C."/>
            <person name="Gautier V."/>
            <person name="Ament-velasquez S.L."/>
            <person name="Kruys A."/>
            <person name="Hutchinson M.I."/>
            <person name="Powell A.J."/>
            <person name="Barry K."/>
            <person name="Miller A.N."/>
            <person name="Grigoriev I.V."/>
            <person name="Debuchy R."/>
            <person name="Gladieux P."/>
            <person name="Thoren M.H."/>
            <person name="Johannesson H."/>
        </authorList>
    </citation>
    <scope>NUCLEOTIDE SEQUENCE</scope>
    <source>
        <strain evidence="5">SMH3391-2</strain>
    </source>
</reference>
<keyword evidence="2 3" id="KW-0040">ANK repeat</keyword>
<dbReference type="EMBL" id="JAULSR010000011">
    <property type="protein sequence ID" value="KAK0609983.1"/>
    <property type="molecule type" value="Genomic_DNA"/>
</dbReference>
<feature type="chain" id="PRO_5041295217" evidence="4">
    <location>
        <begin position="18"/>
        <end position="537"/>
    </location>
</feature>
<organism evidence="5 6">
    <name type="scientific">Bombardia bombarda</name>
    <dbReference type="NCBI Taxonomy" id="252184"/>
    <lineage>
        <taxon>Eukaryota</taxon>
        <taxon>Fungi</taxon>
        <taxon>Dikarya</taxon>
        <taxon>Ascomycota</taxon>
        <taxon>Pezizomycotina</taxon>
        <taxon>Sordariomycetes</taxon>
        <taxon>Sordariomycetidae</taxon>
        <taxon>Sordariales</taxon>
        <taxon>Lasiosphaeriaceae</taxon>
        <taxon>Bombardia</taxon>
    </lineage>
</organism>
<keyword evidence="6" id="KW-1185">Reference proteome</keyword>
<dbReference type="InterPro" id="IPR002110">
    <property type="entry name" value="Ankyrin_rpt"/>
</dbReference>
<dbReference type="GO" id="GO:0005634">
    <property type="term" value="C:nucleus"/>
    <property type="evidence" value="ECO:0007669"/>
    <property type="project" value="TreeGrafter"/>
</dbReference>
<dbReference type="SMART" id="SM00248">
    <property type="entry name" value="ANK"/>
    <property type="match status" value="6"/>
</dbReference>